<comment type="caution">
    <text evidence="1">The sequence shown here is derived from an EMBL/GenBank/DDBJ whole genome shotgun (WGS) entry which is preliminary data.</text>
</comment>
<evidence type="ECO:0000313" key="1">
    <source>
        <dbReference type="EMBL" id="EQD66855.1"/>
    </source>
</evidence>
<dbReference type="AlphaFoldDB" id="T1CHR5"/>
<gene>
    <name evidence="1" type="ORF">B1A_07935</name>
</gene>
<name>T1CHR5_9ZZZZ</name>
<protein>
    <submittedName>
        <fullName evidence="1">Uncharacterized protein</fullName>
    </submittedName>
</protein>
<reference evidence="1" key="2">
    <citation type="journal article" date="2014" name="ISME J.">
        <title>Microbial stratification in low pH oxic and suboxic macroscopic growths along an acid mine drainage.</title>
        <authorList>
            <person name="Mendez-Garcia C."/>
            <person name="Mesa V."/>
            <person name="Sprenger R.R."/>
            <person name="Richter M."/>
            <person name="Diez M.S."/>
            <person name="Solano J."/>
            <person name="Bargiela R."/>
            <person name="Golyshina O.V."/>
            <person name="Manteca A."/>
            <person name="Ramos J.L."/>
            <person name="Gallego J.R."/>
            <person name="Llorente I."/>
            <person name="Martins Dos Santos V.A."/>
            <person name="Jensen O.N."/>
            <person name="Pelaez A.I."/>
            <person name="Sanchez J."/>
            <person name="Ferrer M."/>
        </authorList>
    </citation>
    <scope>NUCLEOTIDE SEQUENCE</scope>
</reference>
<sequence length="66" mass="7440">MFAIKRHTDGRRSKRDMTTKHYMLASDFDQTLSFNDSGHVLAELLGVGDFQQKVDGLARSNLVQQG</sequence>
<reference evidence="1" key="1">
    <citation type="submission" date="2013-08" db="EMBL/GenBank/DDBJ databases">
        <authorList>
            <person name="Mendez C."/>
            <person name="Richter M."/>
            <person name="Ferrer M."/>
            <person name="Sanchez J."/>
        </authorList>
    </citation>
    <scope>NUCLEOTIDE SEQUENCE</scope>
</reference>
<dbReference type="EMBL" id="AUZX01005683">
    <property type="protein sequence ID" value="EQD66855.1"/>
    <property type="molecule type" value="Genomic_DNA"/>
</dbReference>
<accession>T1CHR5</accession>
<organism evidence="1">
    <name type="scientific">mine drainage metagenome</name>
    <dbReference type="NCBI Taxonomy" id="410659"/>
    <lineage>
        <taxon>unclassified sequences</taxon>
        <taxon>metagenomes</taxon>
        <taxon>ecological metagenomes</taxon>
    </lineage>
</organism>
<feature type="non-terminal residue" evidence="1">
    <location>
        <position position="66"/>
    </location>
</feature>
<proteinExistence type="predicted"/>